<feature type="chain" id="PRO_5014363325" evidence="1">
    <location>
        <begin position="26"/>
        <end position="278"/>
    </location>
</feature>
<sequence length="278" mass="31436">MASLRQIFHLLFLVALFAFCQVLNAADFSQKREPKGPLHVRLDYSLASRDTRTWDGAHQWAFSTHLTFNGKVADITDGQLSKIAADAYKEMEVDILQYSPKYNKLGKPKYLPGVMTIMAFGNEIILSSSQKGNPTFINEVADSPVRAKLELCNMFWRDFVAGPNADPSKLDHKNQRKCGEIMAFHQYYQVHDQDISKIEPKARVTTVFKKGDEYKIIPPCGTDRDDIWGCDFMLSELFGEHAIVTYFNAPNPQDYNLDQLAGGVAEIDQIESCVQRGN</sequence>
<feature type="signal peptide" evidence="1">
    <location>
        <begin position="1"/>
        <end position="25"/>
    </location>
</feature>
<dbReference type="AlphaFoldDB" id="A0A2K3QM72"/>
<gene>
    <name evidence="2" type="ORF">TCAP_01443</name>
</gene>
<keyword evidence="3" id="KW-1185">Reference proteome</keyword>
<keyword evidence="1" id="KW-0732">Signal</keyword>
<accession>A0A2K3QM72</accession>
<dbReference type="OrthoDB" id="3780330at2759"/>
<name>A0A2K3QM72_9HYPO</name>
<reference evidence="2 3" key="1">
    <citation type="submission" date="2017-08" db="EMBL/GenBank/DDBJ databases">
        <title>Harnessing the power of phylogenomics to disentangle the directionality and signatures of interkingdom host jumping in the parasitic fungal genus Tolypocladium.</title>
        <authorList>
            <person name="Quandt C.A."/>
            <person name="Patterson W."/>
            <person name="Spatafora J.W."/>
        </authorList>
    </citation>
    <scope>NUCLEOTIDE SEQUENCE [LARGE SCALE GENOMIC DNA]</scope>
    <source>
        <strain evidence="2 3">CBS 113982</strain>
    </source>
</reference>
<dbReference type="EMBL" id="NRSZ01000233">
    <property type="protein sequence ID" value="PNY28635.1"/>
    <property type="molecule type" value="Genomic_DNA"/>
</dbReference>
<evidence type="ECO:0000313" key="3">
    <source>
        <dbReference type="Proteomes" id="UP000236621"/>
    </source>
</evidence>
<evidence type="ECO:0000313" key="2">
    <source>
        <dbReference type="EMBL" id="PNY28635.1"/>
    </source>
</evidence>
<protein>
    <submittedName>
        <fullName evidence="2">Uncharacterized protein</fullName>
    </submittedName>
</protein>
<comment type="caution">
    <text evidence="2">The sequence shown here is derived from an EMBL/GenBank/DDBJ whole genome shotgun (WGS) entry which is preliminary data.</text>
</comment>
<dbReference type="Proteomes" id="UP000236621">
    <property type="component" value="Unassembled WGS sequence"/>
</dbReference>
<proteinExistence type="predicted"/>
<organism evidence="2 3">
    <name type="scientific">Tolypocladium capitatum</name>
    <dbReference type="NCBI Taxonomy" id="45235"/>
    <lineage>
        <taxon>Eukaryota</taxon>
        <taxon>Fungi</taxon>
        <taxon>Dikarya</taxon>
        <taxon>Ascomycota</taxon>
        <taxon>Pezizomycotina</taxon>
        <taxon>Sordariomycetes</taxon>
        <taxon>Hypocreomycetidae</taxon>
        <taxon>Hypocreales</taxon>
        <taxon>Ophiocordycipitaceae</taxon>
        <taxon>Tolypocladium</taxon>
    </lineage>
</organism>
<evidence type="ECO:0000256" key="1">
    <source>
        <dbReference type="SAM" id="SignalP"/>
    </source>
</evidence>